<dbReference type="OrthoDB" id="5370011at2759"/>
<keyword evidence="3" id="KW-1185">Reference proteome</keyword>
<sequence>MTSRVEAPADGREDKARGVGRRLLSRMRTVLKRTETSKRQSTRPLVEGSHPAPSTSGATPSTEPTAPATTRQSPQATKETTLHHADKPLSKFQGEKVPRVQIYGDRIQQFSERCGLEVDPNAWYHMEGHVLRINRPVRMRVHRQCHQCGGDVGAKGLCGKCNHSFCHQCTRYPPKRSEDEKVASREKKAYIVKDREVNAMIVPDWDADTRKKTVVLRRSPPSGQQELVHKKVRQRVRRVCCQCQDDNGAEVLFHGGQRQCPKCDHVRCTDCPRDPPKKDKYPYGYPGDEFGVKSIPHHSCHVCRTKFEPGVENGTPCAACSHEKCDKCDRLMPQKVEPEPDAEVLRRVQAKLETLSLH</sequence>
<proteinExistence type="predicted"/>
<accession>A0A9P4Y7D6</accession>
<comment type="caution">
    <text evidence="2">The sequence shown here is derived from an EMBL/GenBank/DDBJ whole genome shotgun (WGS) entry which is preliminary data.</text>
</comment>
<dbReference type="GeneID" id="63837497"/>
<gene>
    <name evidence="2" type="ORF">M406DRAFT_328859</name>
</gene>
<feature type="compositionally biased region" description="Basic residues" evidence="1">
    <location>
        <begin position="18"/>
        <end position="31"/>
    </location>
</feature>
<feature type="compositionally biased region" description="Basic and acidic residues" evidence="1">
    <location>
        <begin position="80"/>
        <end position="93"/>
    </location>
</feature>
<evidence type="ECO:0000256" key="1">
    <source>
        <dbReference type="SAM" id="MobiDB-lite"/>
    </source>
</evidence>
<feature type="compositionally biased region" description="Low complexity" evidence="1">
    <location>
        <begin position="49"/>
        <end position="70"/>
    </location>
</feature>
<name>A0A9P4Y7D6_CRYP1</name>
<feature type="region of interest" description="Disordered" evidence="1">
    <location>
        <begin position="1"/>
        <end position="93"/>
    </location>
</feature>
<evidence type="ECO:0000313" key="2">
    <source>
        <dbReference type="EMBL" id="KAF3767804.1"/>
    </source>
</evidence>
<dbReference type="Proteomes" id="UP000803844">
    <property type="component" value="Unassembled WGS sequence"/>
</dbReference>
<dbReference type="EMBL" id="MU032346">
    <property type="protein sequence ID" value="KAF3767804.1"/>
    <property type="molecule type" value="Genomic_DNA"/>
</dbReference>
<reference evidence="2" key="1">
    <citation type="journal article" date="2020" name="Phytopathology">
        <title>Genome sequence of the chestnut blight fungus Cryphonectria parasitica EP155: A fundamental resource for an archetypical invasive plant pathogen.</title>
        <authorList>
            <person name="Crouch J.A."/>
            <person name="Dawe A."/>
            <person name="Aerts A."/>
            <person name="Barry K."/>
            <person name="Churchill A.C.L."/>
            <person name="Grimwood J."/>
            <person name="Hillman B."/>
            <person name="Milgroom M.G."/>
            <person name="Pangilinan J."/>
            <person name="Smith M."/>
            <person name="Salamov A."/>
            <person name="Schmutz J."/>
            <person name="Yadav J."/>
            <person name="Grigoriev I.V."/>
            <person name="Nuss D."/>
        </authorList>
    </citation>
    <scope>NUCLEOTIDE SEQUENCE</scope>
    <source>
        <strain evidence="2">EP155</strain>
    </source>
</reference>
<dbReference type="RefSeq" id="XP_040778765.1">
    <property type="nucleotide sequence ID" value="XM_040920368.1"/>
</dbReference>
<feature type="compositionally biased region" description="Basic and acidic residues" evidence="1">
    <location>
        <begin position="7"/>
        <end position="17"/>
    </location>
</feature>
<organism evidence="2 3">
    <name type="scientific">Cryphonectria parasitica (strain ATCC 38755 / EP155)</name>
    <dbReference type="NCBI Taxonomy" id="660469"/>
    <lineage>
        <taxon>Eukaryota</taxon>
        <taxon>Fungi</taxon>
        <taxon>Dikarya</taxon>
        <taxon>Ascomycota</taxon>
        <taxon>Pezizomycotina</taxon>
        <taxon>Sordariomycetes</taxon>
        <taxon>Sordariomycetidae</taxon>
        <taxon>Diaporthales</taxon>
        <taxon>Cryphonectriaceae</taxon>
        <taxon>Cryphonectria-Endothia species complex</taxon>
        <taxon>Cryphonectria</taxon>
    </lineage>
</organism>
<evidence type="ECO:0000313" key="3">
    <source>
        <dbReference type="Proteomes" id="UP000803844"/>
    </source>
</evidence>
<protein>
    <submittedName>
        <fullName evidence="2">Uncharacterized protein</fullName>
    </submittedName>
</protein>
<dbReference type="AlphaFoldDB" id="A0A9P4Y7D6"/>